<dbReference type="GO" id="GO:0035267">
    <property type="term" value="C:NuA4 histone acetyltransferase complex"/>
    <property type="evidence" value="ECO:0007669"/>
    <property type="project" value="InterPro"/>
</dbReference>
<dbReference type="Proteomes" id="UP001372338">
    <property type="component" value="Unassembled WGS sequence"/>
</dbReference>
<dbReference type="AlphaFoldDB" id="A0AAN9P738"/>
<dbReference type="InterPro" id="IPR044798">
    <property type="entry name" value="EAF1A/B"/>
</dbReference>
<organism evidence="3 4">
    <name type="scientific">Crotalaria pallida</name>
    <name type="common">Smooth rattlebox</name>
    <name type="synonym">Crotalaria striata</name>
    <dbReference type="NCBI Taxonomy" id="3830"/>
    <lineage>
        <taxon>Eukaryota</taxon>
        <taxon>Viridiplantae</taxon>
        <taxon>Streptophyta</taxon>
        <taxon>Embryophyta</taxon>
        <taxon>Tracheophyta</taxon>
        <taxon>Spermatophyta</taxon>
        <taxon>Magnoliopsida</taxon>
        <taxon>eudicotyledons</taxon>
        <taxon>Gunneridae</taxon>
        <taxon>Pentapetalae</taxon>
        <taxon>rosids</taxon>
        <taxon>fabids</taxon>
        <taxon>Fabales</taxon>
        <taxon>Fabaceae</taxon>
        <taxon>Papilionoideae</taxon>
        <taxon>50 kb inversion clade</taxon>
        <taxon>genistoids sensu lato</taxon>
        <taxon>core genistoids</taxon>
        <taxon>Crotalarieae</taxon>
        <taxon>Crotalaria</taxon>
    </lineage>
</organism>
<reference evidence="3 4" key="1">
    <citation type="submission" date="2024-01" db="EMBL/GenBank/DDBJ databases">
        <title>The genomes of 5 underutilized Papilionoideae crops provide insights into root nodulation and disease resistanc.</title>
        <authorList>
            <person name="Yuan L."/>
        </authorList>
    </citation>
    <scope>NUCLEOTIDE SEQUENCE [LARGE SCALE GENOMIC DNA]</scope>
    <source>
        <strain evidence="3">ZHUSHIDOU_FW_LH</strain>
        <tissue evidence="3">Leaf</tissue>
    </source>
</reference>
<comment type="caution">
    <text evidence="3">The sequence shown here is derived from an EMBL/GenBank/DDBJ whole genome shotgun (WGS) entry which is preliminary data.</text>
</comment>
<evidence type="ECO:0000259" key="2">
    <source>
        <dbReference type="PROSITE" id="PS50090"/>
    </source>
</evidence>
<protein>
    <recommendedName>
        <fullName evidence="2">Myb-like domain-containing protein</fullName>
    </recommendedName>
</protein>
<accession>A0AAN9P738</accession>
<dbReference type="PANTHER" id="PTHR46774:SF3">
    <property type="entry name" value="CHROMATIN MODIFICATION-RELATED PROTEIN EAF1 A-RELATED"/>
    <property type="match status" value="1"/>
</dbReference>
<evidence type="ECO:0000313" key="4">
    <source>
        <dbReference type="Proteomes" id="UP001372338"/>
    </source>
</evidence>
<dbReference type="Pfam" id="PF13921">
    <property type="entry name" value="Myb_DNA-bind_6"/>
    <property type="match status" value="1"/>
</dbReference>
<proteinExistence type="predicted"/>
<dbReference type="SUPFAM" id="SSF46689">
    <property type="entry name" value="Homeodomain-like"/>
    <property type="match status" value="1"/>
</dbReference>
<sequence>MKESLDTTFDNVAPMTNSFPSPAASQMSNMSNPSKLIKIISGRDRGWKAKVLKISAGQPGSGSLWSLFEDQALVVLVHDMGPNWELISDAINSTVQFKYIFRKPKECKERRKILMDRSGGDFADSAEDSESSQSYSSTLPGNPKAGQFF</sequence>
<gene>
    <name evidence="3" type="ORF">RIF29_00613</name>
</gene>
<dbReference type="EMBL" id="JAYWIO010000001">
    <property type="protein sequence ID" value="KAK7287342.1"/>
    <property type="molecule type" value="Genomic_DNA"/>
</dbReference>
<dbReference type="PROSITE" id="PS50090">
    <property type="entry name" value="MYB_LIKE"/>
    <property type="match status" value="1"/>
</dbReference>
<evidence type="ECO:0000256" key="1">
    <source>
        <dbReference type="SAM" id="MobiDB-lite"/>
    </source>
</evidence>
<keyword evidence="4" id="KW-1185">Reference proteome</keyword>
<dbReference type="InterPro" id="IPR009057">
    <property type="entry name" value="Homeodomain-like_sf"/>
</dbReference>
<feature type="region of interest" description="Disordered" evidence="1">
    <location>
        <begin position="118"/>
        <end position="149"/>
    </location>
</feature>
<feature type="domain" description="Myb-like" evidence="2">
    <location>
        <begin position="65"/>
        <end position="115"/>
    </location>
</feature>
<name>A0AAN9P738_CROPI</name>
<dbReference type="InterPro" id="IPR001005">
    <property type="entry name" value="SANT/Myb"/>
</dbReference>
<evidence type="ECO:0000313" key="3">
    <source>
        <dbReference type="EMBL" id="KAK7287342.1"/>
    </source>
</evidence>
<dbReference type="CDD" id="cd00167">
    <property type="entry name" value="SANT"/>
    <property type="match status" value="1"/>
</dbReference>
<dbReference type="SMART" id="SM00717">
    <property type="entry name" value="SANT"/>
    <property type="match status" value="1"/>
</dbReference>
<dbReference type="Gene3D" id="1.10.10.60">
    <property type="entry name" value="Homeodomain-like"/>
    <property type="match status" value="1"/>
</dbReference>
<dbReference type="PANTHER" id="PTHR46774">
    <property type="entry name" value="CHROMATIN MODIFICATION-RELATED PROTEIN EAF1 A-RELATED"/>
    <property type="match status" value="1"/>
</dbReference>